<proteinExistence type="predicted"/>
<evidence type="ECO:0000259" key="3">
    <source>
        <dbReference type="PROSITE" id="PS51371"/>
    </source>
</evidence>
<dbReference type="PROSITE" id="PS51371">
    <property type="entry name" value="CBS"/>
    <property type="match status" value="2"/>
</dbReference>
<dbReference type="Pfam" id="PF00571">
    <property type="entry name" value="CBS"/>
    <property type="match status" value="2"/>
</dbReference>
<dbReference type="SUPFAM" id="SSF54631">
    <property type="entry name" value="CBS-domain pair"/>
    <property type="match status" value="1"/>
</dbReference>
<name>A0A841Q8P3_9BACI</name>
<evidence type="ECO:0000256" key="2">
    <source>
        <dbReference type="PROSITE-ProRule" id="PRU00703"/>
    </source>
</evidence>
<sequence>MKLVRDIMTTGVECCSTNDNIYEAALKMKQLDVGAIPIVDENKNLLGIVTDRDLVLRGYANKKPGSTSVSECMSEDLYSVTPDTDLQEASKMMSDKQIRRLPVVENGKLTGIISLGDLALDKQSDQAAGEALEDISVPNENSRAMH</sequence>
<dbReference type="InterPro" id="IPR046342">
    <property type="entry name" value="CBS_dom_sf"/>
</dbReference>
<dbReference type="PANTHER" id="PTHR43080:SF2">
    <property type="entry name" value="CBS DOMAIN-CONTAINING PROTEIN"/>
    <property type="match status" value="1"/>
</dbReference>
<dbReference type="SMART" id="SM00116">
    <property type="entry name" value="CBS"/>
    <property type="match status" value="2"/>
</dbReference>
<dbReference type="InterPro" id="IPR000644">
    <property type="entry name" value="CBS_dom"/>
</dbReference>
<keyword evidence="5" id="KW-1185">Reference proteome</keyword>
<dbReference type="InterPro" id="IPR051257">
    <property type="entry name" value="Diverse_CBS-Domain"/>
</dbReference>
<dbReference type="PANTHER" id="PTHR43080">
    <property type="entry name" value="CBS DOMAIN-CONTAINING PROTEIN CBSX3, MITOCHONDRIAL"/>
    <property type="match status" value="1"/>
</dbReference>
<gene>
    <name evidence="4" type="ORF">HNQ94_003493</name>
</gene>
<protein>
    <submittedName>
        <fullName evidence="4">CBS domain-containing protein</fullName>
    </submittedName>
</protein>
<organism evidence="4 5">
    <name type="scientific">Salirhabdus euzebyi</name>
    <dbReference type="NCBI Taxonomy" id="394506"/>
    <lineage>
        <taxon>Bacteria</taxon>
        <taxon>Bacillati</taxon>
        <taxon>Bacillota</taxon>
        <taxon>Bacilli</taxon>
        <taxon>Bacillales</taxon>
        <taxon>Bacillaceae</taxon>
        <taxon>Salirhabdus</taxon>
    </lineage>
</organism>
<reference evidence="4 5" key="1">
    <citation type="submission" date="2020-08" db="EMBL/GenBank/DDBJ databases">
        <title>Genomic Encyclopedia of Type Strains, Phase IV (KMG-IV): sequencing the most valuable type-strain genomes for metagenomic binning, comparative biology and taxonomic classification.</title>
        <authorList>
            <person name="Goeker M."/>
        </authorList>
    </citation>
    <scope>NUCLEOTIDE SEQUENCE [LARGE SCALE GENOMIC DNA]</scope>
    <source>
        <strain evidence="4 5">DSM 19612</strain>
    </source>
</reference>
<keyword evidence="1 2" id="KW-0129">CBS domain</keyword>
<evidence type="ECO:0000313" key="5">
    <source>
        <dbReference type="Proteomes" id="UP000581688"/>
    </source>
</evidence>
<accession>A0A841Q8P3</accession>
<feature type="domain" description="CBS" evidence="3">
    <location>
        <begin position="73"/>
        <end position="128"/>
    </location>
</feature>
<feature type="domain" description="CBS" evidence="3">
    <location>
        <begin position="8"/>
        <end position="67"/>
    </location>
</feature>
<dbReference type="Proteomes" id="UP000581688">
    <property type="component" value="Unassembled WGS sequence"/>
</dbReference>
<evidence type="ECO:0000256" key="1">
    <source>
        <dbReference type="ARBA" id="ARBA00023122"/>
    </source>
</evidence>
<dbReference type="RefSeq" id="WP_174497472.1">
    <property type="nucleotide sequence ID" value="NZ_CADDWK010000015.1"/>
</dbReference>
<evidence type="ECO:0000313" key="4">
    <source>
        <dbReference type="EMBL" id="MBB6454999.1"/>
    </source>
</evidence>
<dbReference type="CDD" id="cd04622">
    <property type="entry name" value="CBS_pair_HRP1_like"/>
    <property type="match status" value="1"/>
</dbReference>
<dbReference type="Gene3D" id="3.10.580.10">
    <property type="entry name" value="CBS-domain"/>
    <property type="match status" value="1"/>
</dbReference>
<dbReference type="AlphaFoldDB" id="A0A841Q8P3"/>
<dbReference type="EMBL" id="JACHGH010000014">
    <property type="protein sequence ID" value="MBB6454999.1"/>
    <property type="molecule type" value="Genomic_DNA"/>
</dbReference>
<comment type="caution">
    <text evidence="4">The sequence shown here is derived from an EMBL/GenBank/DDBJ whole genome shotgun (WGS) entry which is preliminary data.</text>
</comment>